<dbReference type="RefSeq" id="WP_146840308.1">
    <property type="nucleotide sequence ID" value="NZ_BJVQ01000074.1"/>
</dbReference>
<reference evidence="2 4" key="1">
    <citation type="submission" date="2019-07" db="EMBL/GenBank/DDBJ databases">
        <title>Whole genome shotgun sequence of Cellulomonas hominis NBRC 16055.</title>
        <authorList>
            <person name="Hosoyama A."/>
            <person name="Uohara A."/>
            <person name="Ohji S."/>
            <person name="Ichikawa N."/>
        </authorList>
    </citation>
    <scope>NUCLEOTIDE SEQUENCE [LARGE SCALE GENOMIC DNA]</scope>
    <source>
        <strain evidence="2 4">NBRC 16055</strain>
    </source>
</reference>
<evidence type="ECO:0000313" key="4">
    <source>
        <dbReference type="Proteomes" id="UP000321723"/>
    </source>
</evidence>
<dbReference type="Proteomes" id="UP000564629">
    <property type="component" value="Unassembled WGS sequence"/>
</dbReference>
<gene>
    <name evidence="2" type="ORF">CHO01_34630</name>
    <name evidence="3" type="ORF">HNR08_003917</name>
</gene>
<dbReference type="EMBL" id="JACHDN010000001">
    <property type="protein sequence ID" value="MBB5475181.1"/>
    <property type="molecule type" value="Genomic_DNA"/>
</dbReference>
<dbReference type="Gene3D" id="3.30.200.20">
    <property type="entry name" value="Phosphorylase Kinase, domain 1"/>
    <property type="match status" value="1"/>
</dbReference>
<name>A0A511FJ08_9CELL</name>
<dbReference type="InterPro" id="IPR002575">
    <property type="entry name" value="Aminoglycoside_PTrfase"/>
</dbReference>
<comment type="caution">
    <text evidence="2">The sequence shown here is derived from an EMBL/GenBank/DDBJ whole genome shotgun (WGS) entry which is preliminary data.</text>
</comment>
<dbReference type="AlphaFoldDB" id="A0A511FJ08"/>
<feature type="domain" description="Aminoglycoside phosphotransferase" evidence="1">
    <location>
        <begin position="27"/>
        <end position="272"/>
    </location>
</feature>
<keyword evidence="3" id="KW-0418">Kinase</keyword>
<keyword evidence="4" id="KW-1185">Reference proteome</keyword>
<dbReference type="InterPro" id="IPR051678">
    <property type="entry name" value="AGP_Transferase"/>
</dbReference>
<dbReference type="PANTHER" id="PTHR21310">
    <property type="entry name" value="AMINOGLYCOSIDE PHOSPHOTRANSFERASE-RELATED-RELATED"/>
    <property type="match status" value="1"/>
</dbReference>
<sequence length="329" mass="34941">MLRTEPDQHLRDALPGVLAPLGEVVDLERLTGGMFATTFRATLADGTRVVAKTAPTATERLLTYELDLLRTEAQVYRLGADRPELLLPRLLLTDFSRTAVPSDVVVASHLDGAPLTELAVGGRLPDDMRERVRPQLGALMARLHAVTGERFGYPNPAAGLQAGTWPEAFARMTGALLEDAARSGTGLPVAAIRAALHRHRGALAEVRRPVLVHTDLWDANLFVDPATVTLTGLIDPERAVWGDPLLELAGADQTGLGPVPEALLAGYADAGGVLALGTPAGDARLLLYRLYMSLVLLVEMGPRGYSGPEADAHRAGCERNLGAVLDALG</sequence>
<keyword evidence="2" id="KW-0808">Transferase</keyword>
<evidence type="ECO:0000313" key="2">
    <source>
        <dbReference type="EMBL" id="GEL48347.1"/>
    </source>
</evidence>
<dbReference type="Gene3D" id="3.90.1200.10">
    <property type="match status" value="1"/>
</dbReference>
<dbReference type="PANTHER" id="PTHR21310:SF15">
    <property type="entry name" value="AMINOGLYCOSIDE PHOSPHOTRANSFERASE DOMAIN-CONTAINING PROTEIN"/>
    <property type="match status" value="1"/>
</dbReference>
<evidence type="ECO:0000313" key="3">
    <source>
        <dbReference type="EMBL" id="MBB5475181.1"/>
    </source>
</evidence>
<organism evidence="2 4">
    <name type="scientific">Cellulomonas hominis</name>
    <dbReference type="NCBI Taxonomy" id="156981"/>
    <lineage>
        <taxon>Bacteria</taxon>
        <taxon>Bacillati</taxon>
        <taxon>Actinomycetota</taxon>
        <taxon>Actinomycetes</taxon>
        <taxon>Micrococcales</taxon>
        <taxon>Cellulomonadaceae</taxon>
        <taxon>Cellulomonas</taxon>
    </lineage>
</organism>
<evidence type="ECO:0000313" key="5">
    <source>
        <dbReference type="Proteomes" id="UP000564629"/>
    </source>
</evidence>
<dbReference type="GO" id="GO:0016301">
    <property type="term" value="F:kinase activity"/>
    <property type="evidence" value="ECO:0007669"/>
    <property type="project" value="UniProtKB-KW"/>
</dbReference>
<evidence type="ECO:0000259" key="1">
    <source>
        <dbReference type="Pfam" id="PF01636"/>
    </source>
</evidence>
<dbReference type="Proteomes" id="UP000321723">
    <property type="component" value="Unassembled WGS sequence"/>
</dbReference>
<protein>
    <submittedName>
        <fullName evidence="2">Aminoglycoside phosphotransferase</fullName>
    </submittedName>
    <submittedName>
        <fullName evidence="3">Fructosamine-3-kinase</fullName>
    </submittedName>
</protein>
<dbReference type="InterPro" id="IPR011009">
    <property type="entry name" value="Kinase-like_dom_sf"/>
</dbReference>
<dbReference type="EMBL" id="BJVQ01000074">
    <property type="protein sequence ID" value="GEL48347.1"/>
    <property type="molecule type" value="Genomic_DNA"/>
</dbReference>
<accession>A0A511FJ08</accession>
<reference evidence="3 5" key="2">
    <citation type="submission" date="2020-08" db="EMBL/GenBank/DDBJ databases">
        <title>Sequencing the genomes of 1000 actinobacteria strains.</title>
        <authorList>
            <person name="Klenk H.-P."/>
        </authorList>
    </citation>
    <scope>NUCLEOTIDE SEQUENCE [LARGE SCALE GENOMIC DNA]</scope>
    <source>
        <strain evidence="3 5">DSM 9581</strain>
    </source>
</reference>
<dbReference type="Pfam" id="PF01636">
    <property type="entry name" value="APH"/>
    <property type="match status" value="1"/>
</dbReference>
<proteinExistence type="predicted"/>
<dbReference type="OrthoDB" id="5490445at2"/>
<dbReference type="SUPFAM" id="SSF56112">
    <property type="entry name" value="Protein kinase-like (PK-like)"/>
    <property type="match status" value="1"/>
</dbReference>